<name>A0A4V2PIK4_PSEEN</name>
<reference evidence="1 2" key="1">
    <citation type="submission" date="2019-03" db="EMBL/GenBank/DDBJ databases">
        <title>Sequencing the genomes of 1000 actinobacteria strains.</title>
        <authorList>
            <person name="Klenk H.-P."/>
        </authorList>
    </citation>
    <scope>NUCLEOTIDE SEQUENCE [LARGE SCALE GENOMIC DNA]</scope>
    <source>
        <strain evidence="1 2">DSM 44969</strain>
    </source>
</reference>
<proteinExistence type="predicted"/>
<gene>
    <name evidence="1" type="ORF">EV378_0793</name>
</gene>
<organism evidence="1 2">
    <name type="scientific">Pseudonocardia endophytica</name>
    <dbReference type="NCBI Taxonomy" id="401976"/>
    <lineage>
        <taxon>Bacteria</taxon>
        <taxon>Bacillati</taxon>
        <taxon>Actinomycetota</taxon>
        <taxon>Actinomycetes</taxon>
        <taxon>Pseudonocardiales</taxon>
        <taxon>Pseudonocardiaceae</taxon>
        <taxon>Pseudonocardia</taxon>
    </lineage>
</organism>
<keyword evidence="2" id="KW-1185">Reference proteome</keyword>
<comment type="caution">
    <text evidence="1">The sequence shown here is derived from an EMBL/GenBank/DDBJ whole genome shotgun (WGS) entry which is preliminary data.</text>
</comment>
<dbReference type="Proteomes" id="UP000295560">
    <property type="component" value="Unassembled WGS sequence"/>
</dbReference>
<protein>
    <submittedName>
        <fullName evidence="1">Uncharacterized protein</fullName>
    </submittedName>
</protein>
<evidence type="ECO:0000313" key="2">
    <source>
        <dbReference type="Proteomes" id="UP000295560"/>
    </source>
</evidence>
<sequence>MSTIPGLPTLAWRTSDFRLLSNIRSILAVEPTIPVRRPPAGQERLELVSATDGRTHRVTEWAYGSALAARTGHCAAVCGHVVVLCALVTPPGPPCRRCTLLP</sequence>
<dbReference type="EMBL" id="SMFZ01000001">
    <property type="protein sequence ID" value="TCK24996.1"/>
    <property type="molecule type" value="Genomic_DNA"/>
</dbReference>
<dbReference type="AlphaFoldDB" id="A0A4V2PIK4"/>
<evidence type="ECO:0000313" key="1">
    <source>
        <dbReference type="EMBL" id="TCK24996.1"/>
    </source>
</evidence>
<accession>A0A4V2PIK4</accession>